<evidence type="ECO:0000313" key="11">
    <source>
        <dbReference type="EMBL" id="GFS72047.1"/>
    </source>
</evidence>
<dbReference type="InterPro" id="IPR005002">
    <property type="entry name" value="PMM"/>
</dbReference>
<dbReference type="PANTHER" id="PTHR10466">
    <property type="entry name" value="PHOSPHOMANNOMUTASE"/>
    <property type="match status" value="1"/>
</dbReference>
<dbReference type="GO" id="GO:0046872">
    <property type="term" value="F:metal ion binding"/>
    <property type="evidence" value="ECO:0007669"/>
    <property type="project" value="UniProtKB-KW"/>
</dbReference>
<dbReference type="Gene3D" id="3.40.50.1000">
    <property type="entry name" value="HAD superfamily/HAD-like"/>
    <property type="match status" value="1"/>
</dbReference>
<keyword evidence="6 10" id="KW-0413">Isomerase</keyword>
<comment type="caution">
    <text evidence="11">The sequence shown here is derived from an EMBL/GenBank/DDBJ whole genome shotgun (WGS) entry which is preliminary data.</text>
</comment>
<keyword evidence="9" id="KW-0460">Magnesium</keyword>
<protein>
    <recommendedName>
        <fullName evidence="5 10">Phosphomannomutase</fullName>
        <ecNumber evidence="5 10">5.4.2.8</ecNumber>
    </recommendedName>
</protein>
<evidence type="ECO:0000256" key="8">
    <source>
        <dbReference type="PIRSR" id="PIRSR605002-2"/>
    </source>
</evidence>
<dbReference type="OrthoDB" id="10264771at2759"/>
<organism evidence="11 12">
    <name type="scientific">Nephila pilipes</name>
    <name type="common">Giant wood spider</name>
    <name type="synonym">Nephila maculata</name>
    <dbReference type="NCBI Taxonomy" id="299642"/>
    <lineage>
        <taxon>Eukaryota</taxon>
        <taxon>Metazoa</taxon>
        <taxon>Ecdysozoa</taxon>
        <taxon>Arthropoda</taxon>
        <taxon>Chelicerata</taxon>
        <taxon>Arachnida</taxon>
        <taxon>Araneae</taxon>
        <taxon>Araneomorphae</taxon>
        <taxon>Entelegynae</taxon>
        <taxon>Araneoidea</taxon>
        <taxon>Nephilidae</taxon>
        <taxon>Nephila</taxon>
    </lineage>
</organism>
<accession>A0A8X6MQB1</accession>
<comment type="pathway">
    <text evidence="2 10">Nucleotide-sugar biosynthesis; GDP-alpha-D-mannose biosynthesis; alpha-D-mannose 1-phosphate from D-fructose 6-phosphate: step 2/2.</text>
</comment>
<evidence type="ECO:0000256" key="1">
    <source>
        <dbReference type="ARBA" id="ARBA00004496"/>
    </source>
</evidence>
<dbReference type="EMBL" id="BMAW01001003">
    <property type="protein sequence ID" value="GFS72047.1"/>
    <property type="molecule type" value="Genomic_DNA"/>
</dbReference>
<feature type="active site" description="Nucleophile" evidence="7">
    <location>
        <position position="10"/>
    </location>
</feature>
<feature type="binding site" evidence="8">
    <location>
        <position position="19"/>
    </location>
    <ligand>
        <name>alpha-D-mannose 1-phosphate</name>
        <dbReference type="ChEBI" id="CHEBI:58409"/>
    </ligand>
</feature>
<dbReference type="GO" id="GO:0006487">
    <property type="term" value="P:protein N-linked glycosylation"/>
    <property type="evidence" value="ECO:0007669"/>
    <property type="project" value="TreeGrafter"/>
</dbReference>
<name>A0A8X6MQB1_NEPPI</name>
<evidence type="ECO:0000256" key="3">
    <source>
        <dbReference type="ARBA" id="ARBA00009736"/>
    </source>
</evidence>
<evidence type="ECO:0000256" key="7">
    <source>
        <dbReference type="PIRSR" id="PIRSR605002-1"/>
    </source>
</evidence>
<keyword evidence="12" id="KW-1185">Reference proteome</keyword>
<dbReference type="InterPro" id="IPR036412">
    <property type="entry name" value="HAD-like_sf"/>
</dbReference>
<evidence type="ECO:0000256" key="5">
    <source>
        <dbReference type="ARBA" id="ARBA00012730"/>
    </source>
</evidence>
<keyword evidence="9" id="KW-0479">Metal-binding</keyword>
<comment type="subunit">
    <text evidence="4 10">Homodimer.</text>
</comment>
<evidence type="ECO:0000256" key="6">
    <source>
        <dbReference type="ARBA" id="ARBA00023235"/>
    </source>
</evidence>
<dbReference type="GO" id="GO:0009298">
    <property type="term" value="P:GDP-mannose biosynthetic process"/>
    <property type="evidence" value="ECO:0007669"/>
    <property type="project" value="InterPro"/>
</dbReference>
<comment type="cofactor">
    <cofactor evidence="9">
        <name>Mg(2+)</name>
        <dbReference type="ChEBI" id="CHEBI:18420"/>
    </cofactor>
</comment>
<dbReference type="AlphaFoldDB" id="A0A8X6MQB1"/>
<feature type="binding site" evidence="9">
    <location>
        <position position="10"/>
    </location>
    <ligand>
        <name>Mg(2+)</name>
        <dbReference type="ChEBI" id="CHEBI:18420"/>
        <label>1</label>
    </ligand>
</feature>
<reference evidence="11" key="1">
    <citation type="submission" date="2020-08" db="EMBL/GenBank/DDBJ databases">
        <title>Multicomponent nature underlies the extraordinary mechanical properties of spider dragline silk.</title>
        <authorList>
            <person name="Kono N."/>
            <person name="Nakamura H."/>
            <person name="Mori M."/>
            <person name="Yoshida Y."/>
            <person name="Ohtoshi R."/>
            <person name="Malay A.D."/>
            <person name="Moran D.A.P."/>
            <person name="Tomita M."/>
            <person name="Numata K."/>
            <person name="Arakawa K."/>
        </authorList>
    </citation>
    <scope>NUCLEOTIDE SEQUENCE</scope>
</reference>
<evidence type="ECO:0000256" key="10">
    <source>
        <dbReference type="RuleBase" id="RU361118"/>
    </source>
</evidence>
<keyword evidence="10" id="KW-0963">Cytoplasm</keyword>
<dbReference type="InterPro" id="IPR006379">
    <property type="entry name" value="HAD-SF_hydro_IIB"/>
</dbReference>
<dbReference type="GO" id="GO:0004615">
    <property type="term" value="F:phosphomannomutase activity"/>
    <property type="evidence" value="ECO:0007669"/>
    <property type="project" value="UniProtKB-EC"/>
</dbReference>
<comment type="catalytic activity">
    <reaction evidence="10">
        <text>alpha-D-mannose 1-phosphate = D-mannose 6-phosphate</text>
        <dbReference type="Rhea" id="RHEA:11140"/>
        <dbReference type="ChEBI" id="CHEBI:58409"/>
        <dbReference type="ChEBI" id="CHEBI:58735"/>
        <dbReference type="EC" id="5.4.2.8"/>
    </reaction>
</comment>
<evidence type="ECO:0000256" key="4">
    <source>
        <dbReference type="ARBA" id="ARBA00011738"/>
    </source>
</evidence>
<feature type="binding site" evidence="9">
    <location>
        <position position="12"/>
    </location>
    <ligand>
        <name>Mg(2+)</name>
        <dbReference type="ChEBI" id="CHEBI:18420"/>
        <label>1</label>
    </ligand>
</feature>
<dbReference type="GO" id="GO:0005829">
    <property type="term" value="C:cytosol"/>
    <property type="evidence" value="ECO:0007669"/>
    <property type="project" value="TreeGrafter"/>
</dbReference>
<evidence type="ECO:0000256" key="2">
    <source>
        <dbReference type="ARBA" id="ARBA00004699"/>
    </source>
</evidence>
<dbReference type="NCBIfam" id="TIGR01484">
    <property type="entry name" value="HAD-SF-IIB"/>
    <property type="match status" value="1"/>
</dbReference>
<evidence type="ECO:0000313" key="12">
    <source>
        <dbReference type="Proteomes" id="UP000887013"/>
    </source>
</evidence>
<dbReference type="InterPro" id="IPR023214">
    <property type="entry name" value="HAD_sf"/>
</dbReference>
<dbReference type="SUPFAM" id="SSF56784">
    <property type="entry name" value="HAD-like"/>
    <property type="match status" value="1"/>
</dbReference>
<gene>
    <name evidence="11" type="primary">PMM2</name>
    <name evidence="11" type="ORF">NPIL_350001</name>
</gene>
<dbReference type="Pfam" id="PF03332">
    <property type="entry name" value="PMM"/>
    <property type="match status" value="1"/>
</dbReference>
<comment type="similarity">
    <text evidence="3 10">Belongs to the eukaryotic PMM family.</text>
</comment>
<evidence type="ECO:0000256" key="9">
    <source>
        <dbReference type="PIRSR" id="PIRSR605002-3"/>
    </source>
</evidence>
<comment type="subcellular location">
    <subcellularLocation>
        <location evidence="1 10">Cytoplasm</location>
    </subcellularLocation>
</comment>
<feature type="active site" description="Proton donor/acceptor" evidence="7">
    <location>
        <position position="12"/>
    </location>
</feature>
<dbReference type="GO" id="GO:0006013">
    <property type="term" value="P:mannose metabolic process"/>
    <property type="evidence" value="ECO:0007669"/>
    <property type="project" value="TreeGrafter"/>
</dbReference>
<comment type="function">
    <text evidence="10">Involved in the synthesis of the GDP-mannose and dolichol-phosphate-mannose required for a number of critical mannosyl transfer reactions.</text>
</comment>
<dbReference type="Proteomes" id="UP000887013">
    <property type="component" value="Unassembled WGS sequence"/>
</dbReference>
<dbReference type="PANTHER" id="PTHR10466:SF0">
    <property type="entry name" value="PHOSPHOMANNOMUTASE"/>
    <property type="match status" value="1"/>
</dbReference>
<sequence>MGGKDLCLFDVDGTLTLSRQRITPKMKTFLSKLQKKVSVGLVGGSDITHIMEQMEDEQLVETFDYVFVQNGLLAYKHGKQIGKESILEHMGEEKLQTFINFCLEYMSKLQLPAKRLVAFFINV</sequence>
<proteinExistence type="inferred from homology"/>
<dbReference type="EC" id="5.4.2.8" evidence="5 10"/>